<dbReference type="AlphaFoldDB" id="A0A4C1WJ77"/>
<name>A0A4C1WJ77_EUMVA</name>
<gene>
    <name evidence="1" type="ORF">EVAR_44481_1</name>
</gene>
<dbReference type="OrthoDB" id="415822at2759"/>
<evidence type="ECO:0000313" key="1">
    <source>
        <dbReference type="EMBL" id="GBP51506.1"/>
    </source>
</evidence>
<organism evidence="1 2">
    <name type="scientific">Eumeta variegata</name>
    <name type="common">Bagworm moth</name>
    <name type="synonym">Eumeta japonica</name>
    <dbReference type="NCBI Taxonomy" id="151549"/>
    <lineage>
        <taxon>Eukaryota</taxon>
        <taxon>Metazoa</taxon>
        <taxon>Ecdysozoa</taxon>
        <taxon>Arthropoda</taxon>
        <taxon>Hexapoda</taxon>
        <taxon>Insecta</taxon>
        <taxon>Pterygota</taxon>
        <taxon>Neoptera</taxon>
        <taxon>Endopterygota</taxon>
        <taxon>Lepidoptera</taxon>
        <taxon>Glossata</taxon>
        <taxon>Ditrysia</taxon>
        <taxon>Tineoidea</taxon>
        <taxon>Psychidae</taxon>
        <taxon>Oiketicinae</taxon>
        <taxon>Eumeta</taxon>
    </lineage>
</organism>
<proteinExistence type="predicted"/>
<evidence type="ECO:0008006" key="3">
    <source>
        <dbReference type="Google" id="ProtNLM"/>
    </source>
</evidence>
<protein>
    <recommendedName>
        <fullName evidence="3">Reverse transcriptase domain-containing protein</fullName>
    </recommendedName>
</protein>
<evidence type="ECO:0000313" key="2">
    <source>
        <dbReference type="Proteomes" id="UP000299102"/>
    </source>
</evidence>
<reference evidence="1 2" key="1">
    <citation type="journal article" date="2019" name="Commun. Biol.">
        <title>The bagworm genome reveals a unique fibroin gene that provides high tensile strength.</title>
        <authorList>
            <person name="Kono N."/>
            <person name="Nakamura H."/>
            <person name="Ohtoshi R."/>
            <person name="Tomita M."/>
            <person name="Numata K."/>
            <person name="Arakawa K."/>
        </authorList>
    </citation>
    <scope>NUCLEOTIDE SEQUENCE [LARGE SCALE GENOMIC DNA]</scope>
</reference>
<keyword evidence="2" id="KW-1185">Reference proteome</keyword>
<comment type="caution">
    <text evidence="1">The sequence shown here is derived from an EMBL/GenBank/DDBJ whole genome shotgun (WGS) entry which is preliminary data.</text>
</comment>
<dbReference type="EMBL" id="BGZK01000582">
    <property type="protein sequence ID" value="GBP51506.1"/>
    <property type="molecule type" value="Genomic_DNA"/>
</dbReference>
<dbReference type="Proteomes" id="UP000299102">
    <property type="component" value="Unassembled WGS sequence"/>
</dbReference>
<sequence length="187" mass="21253">MLQERDFPSELLRKGRSHWDKPLSYRSISETDTPRNNELVAYADDVAVVIVAKHLDEINNMLDITFERIRRSMDTVSLQLAKHKTEAVLITSRKVIETIKLKVGEQKKSYQNRTFVYRLSAIRVASAIRTISEEAVYVIGGTISRDGNNSGMLQRRMLSGHSCVRAYFHRFKHDDSSECPPCPGVAG</sequence>
<accession>A0A4C1WJ77</accession>